<dbReference type="Proteomes" id="UP000068164">
    <property type="component" value="Unassembled WGS sequence"/>
</dbReference>
<reference evidence="1 2" key="1">
    <citation type="submission" date="2015-11" db="EMBL/GenBank/DDBJ databases">
        <title>Draft Genome Sequence of the Strain BR 10423 (Rhizobium sp.) isolated from nodules of Mimosa pudica.</title>
        <authorList>
            <person name="Barauna A.C."/>
            <person name="Zilli J.E."/>
            <person name="Simoes-Araujo J.L."/>
            <person name="Reis V.M."/>
            <person name="James E.K."/>
            <person name="Reis F.B.Jr."/>
            <person name="Rouws L.F."/>
            <person name="Passos S.R."/>
            <person name="Gois S.R."/>
        </authorList>
    </citation>
    <scope>NUCLEOTIDE SEQUENCE [LARGE SCALE GENOMIC DNA]</scope>
    <source>
        <strain evidence="1 2">BR10423</strain>
    </source>
</reference>
<organism evidence="1 2">
    <name type="scientific">Rhizobium altiplani</name>
    <dbReference type="NCBI Taxonomy" id="1864509"/>
    <lineage>
        <taxon>Bacteria</taxon>
        <taxon>Pseudomonadati</taxon>
        <taxon>Pseudomonadota</taxon>
        <taxon>Alphaproteobacteria</taxon>
        <taxon>Hyphomicrobiales</taxon>
        <taxon>Rhizobiaceae</taxon>
        <taxon>Rhizobium/Agrobacterium group</taxon>
        <taxon>Rhizobium</taxon>
    </lineage>
</organism>
<dbReference type="AlphaFoldDB" id="A0A109K1V8"/>
<protein>
    <recommendedName>
        <fullName evidence="3">Type IV toxin-antitoxin system AbiEi family antitoxin domain-containing protein</fullName>
    </recommendedName>
</protein>
<dbReference type="InterPro" id="IPR045738">
    <property type="entry name" value="DUF6088"/>
</dbReference>
<comment type="caution">
    <text evidence="1">The sequence shown here is derived from an EMBL/GenBank/DDBJ whole genome shotgun (WGS) entry which is preliminary data.</text>
</comment>
<accession>A0A109K1V8</accession>
<sequence>MQRLTSQIMGHAERLPEGSALSAKSFLHLGNRAALDQALSRLAERGELVRAGRGIYMRPVKSRFGSRPPTVEQAVEAVAQQRGEVIVANGAAAANALGLTTQVPVRSVYLTSGRSRTMNLGQQTVELRHVPRWQLALADRPAGVAVRALAWLGPEKADEALSRIKRKLPPDAFGELVAAAPQFPTWLARSVGKAAHG</sequence>
<evidence type="ECO:0000313" key="1">
    <source>
        <dbReference type="EMBL" id="KWV59175.1"/>
    </source>
</evidence>
<dbReference type="Pfam" id="PF19570">
    <property type="entry name" value="DUF6088"/>
    <property type="match status" value="1"/>
</dbReference>
<dbReference type="OrthoDB" id="583588at2"/>
<evidence type="ECO:0008006" key="3">
    <source>
        <dbReference type="Google" id="ProtNLM"/>
    </source>
</evidence>
<gene>
    <name evidence="1" type="ORF">AS026_29170</name>
</gene>
<dbReference type="EMBL" id="LNCD01000014">
    <property type="protein sequence ID" value="KWV59175.1"/>
    <property type="molecule type" value="Genomic_DNA"/>
</dbReference>
<dbReference type="RefSeq" id="WP_028748392.1">
    <property type="nucleotide sequence ID" value="NZ_LNCD01000014.1"/>
</dbReference>
<keyword evidence="2" id="KW-1185">Reference proteome</keyword>
<proteinExistence type="predicted"/>
<evidence type="ECO:0000313" key="2">
    <source>
        <dbReference type="Proteomes" id="UP000068164"/>
    </source>
</evidence>
<name>A0A109K1V8_9HYPH</name>